<keyword evidence="9" id="KW-1185">Reference proteome</keyword>
<dbReference type="RefSeq" id="WP_271177883.1">
    <property type="nucleotide sequence ID" value="NZ_BAAAJO010000004.1"/>
</dbReference>
<comment type="caution">
    <text evidence="8">The sequence shown here is derived from an EMBL/GenBank/DDBJ whole genome shotgun (WGS) entry which is preliminary data.</text>
</comment>
<dbReference type="InterPro" id="IPR020471">
    <property type="entry name" value="AKR"/>
</dbReference>
<dbReference type="PROSITE" id="PS00062">
    <property type="entry name" value="ALDOKETO_REDUCTASE_2"/>
    <property type="match status" value="1"/>
</dbReference>
<dbReference type="PRINTS" id="PR00069">
    <property type="entry name" value="ALDKETRDTASE"/>
</dbReference>
<feature type="domain" description="NADP-dependent oxidoreductase" evidence="7">
    <location>
        <begin position="18"/>
        <end position="261"/>
    </location>
</feature>
<evidence type="ECO:0000256" key="3">
    <source>
        <dbReference type="ARBA" id="ARBA00023002"/>
    </source>
</evidence>
<dbReference type="PROSITE" id="PS00798">
    <property type="entry name" value="ALDOKETO_REDUCTASE_1"/>
    <property type="match status" value="1"/>
</dbReference>
<evidence type="ECO:0000259" key="7">
    <source>
        <dbReference type="Pfam" id="PF00248"/>
    </source>
</evidence>
<evidence type="ECO:0000256" key="5">
    <source>
        <dbReference type="PIRSR" id="PIRSR000097-2"/>
    </source>
</evidence>
<sequence>MNAIPTHQLNDGRSIDAIGFGTYPLKSDEGVAAVTSALELGYRLIDTAVNYGNEAAVGRAVKASSVPRDEITVTTKLPGRHHGYDETLASFDESREALDTDVIDLYLIHWPNPSVDKYVDSWRAMIALQKNGVVRSIGVSNFTEEFLTRLADETGVLPAVNQIEMHPYFPQEALRAFHAEHGIVTEAWSPLGRAKAIISEPAITEAAERHGVTPAQVILRWHTQLGAVPIPKSESPDRQRSNLDIFGFELDTAELDAITALGRPDGRLFDADPNRHEEM</sequence>
<dbReference type="SUPFAM" id="SSF51430">
    <property type="entry name" value="NAD(P)-linked oxidoreductase"/>
    <property type="match status" value="1"/>
</dbReference>
<gene>
    <name evidence="8" type="ORF">GCM10017584_28150</name>
</gene>
<feature type="active site" description="Proton donor" evidence="4">
    <location>
        <position position="51"/>
    </location>
</feature>
<dbReference type="AlphaFoldDB" id="A0A9W6HB22"/>
<dbReference type="GO" id="GO:0016616">
    <property type="term" value="F:oxidoreductase activity, acting on the CH-OH group of donors, NAD or NADP as acceptor"/>
    <property type="evidence" value="ECO:0007669"/>
    <property type="project" value="UniProtKB-ARBA"/>
</dbReference>
<dbReference type="Proteomes" id="UP001142372">
    <property type="component" value="Unassembled WGS sequence"/>
</dbReference>
<accession>A0A9W6HB22</accession>
<dbReference type="InterPro" id="IPR018170">
    <property type="entry name" value="Aldo/ket_reductase_CS"/>
</dbReference>
<feature type="binding site" evidence="5">
    <location>
        <position position="109"/>
    </location>
    <ligand>
        <name>substrate</name>
    </ligand>
</feature>
<dbReference type="PANTHER" id="PTHR43827">
    <property type="entry name" value="2,5-DIKETO-D-GLUCONIC ACID REDUCTASE"/>
    <property type="match status" value="1"/>
</dbReference>
<evidence type="ECO:0000256" key="2">
    <source>
        <dbReference type="ARBA" id="ARBA00022857"/>
    </source>
</evidence>
<keyword evidence="2" id="KW-0521">NADP</keyword>
<feature type="site" description="Lowers pKa of active site Tyr" evidence="6">
    <location>
        <position position="76"/>
    </location>
</feature>
<comment type="similarity">
    <text evidence="1">Belongs to the aldo/keto reductase family.</text>
</comment>
<dbReference type="InterPro" id="IPR036812">
    <property type="entry name" value="NAD(P)_OxRdtase_dom_sf"/>
</dbReference>
<dbReference type="PANTHER" id="PTHR43827:SF3">
    <property type="entry name" value="NADP-DEPENDENT OXIDOREDUCTASE DOMAIN-CONTAINING PROTEIN"/>
    <property type="match status" value="1"/>
</dbReference>
<keyword evidence="3" id="KW-0560">Oxidoreductase</keyword>
<dbReference type="EMBL" id="BSEN01000013">
    <property type="protein sequence ID" value="GLJ77241.1"/>
    <property type="molecule type" value="Genomic_DNA"/>
</dbReference>
<dbReference type="Gene3D" id="3.20.20.100">
    <property type="entry name" value="NADP-dependent oxidoreductase domain"/>
    <property type="match status" value="1"/>
</dbReference>
<reference evidence="8" key="1">
    <citation type="journal article" date="2014" name="Int. J. Syst. Evol. Microbiol.">
        <title>Complete genome sequence of Corynebacterium casei LMG S-19264T (=DSM 44701T), isolated from a smear-ripened cheese.</title>
        <authorList>
            <consortium name="US DOE Joint Genome Institute (JGI-PGF)"/>
            <person name="Walter F."/>
            <person name="Albersmeier A."/>
            <person name="Kalinowski J."/>
            <person name="Ruckert C."/>
        </authorList>
    </citation>
    <scope>NUCLEOTIDE SEQUENCE</scope>
    <source>
        <strain evidence="8">VKM Ac-1401</strain>
    </source>
</reference>
<reference evidence="8" key="2">
    <citation type="submission" date="2023-01" db="EMBL/GenBank/DDBJ databases">
        <authorList>
            <person name="Sun Q."/>
            <person name="Evtushenko L."/>
        </authorList>
    </citation>
    <scope>NUCLEOTIDE SEQUENCE</scope>
    <source>
        <strain evidence="8">VKM Ac-1401</strain>
    </source>
</reference>
<evidence type="ECO:0000313" key="9">
    <source>
        <dbReference type="Proteomes" id="UP001142372"/>
    </source>
</evidence>
<evidence type="ECO:0000256" key="4">
    <source>
        <dbReference type="PIRSR" id="PIRSR000097-1"/>
    </source>
</evidence>
<proteinExistence type="inferred from homology"/>
<dbReference type="FunFam" id="3.20.20.100:FF:000002">
    <property type="entry name" value="2,5-diketo-D-gluconic acid reductase A"/>
    <property type="match status" value="1"/>
</dbReference>
<dbReference type="CDD" id="cd19132">
    <property type="entry name" value="AKR_AKR5D1_E1"/>
    <property type="match status" value="1"/>
</dbReference>
<dbReference type="InterPro" id="IPR023210">
    <property type="entry name" value="NADP_OxRdtase_dom"/>
</dbReference>
<protein>
    <submittedName>
        <fullName evidence="8">Oxidoreductase</fullName>
    </submittedName>
</protein>
<dbReference type="PIRSF" id="PIRSF000097">
    <property type="entry name" value="AKR"/>
    <property type="match status" value="1"/>
</dbReference>
<dbReference type="Pfam" id="PF00248">
    <property type="entry name" value="Aldo_ket_red"/>
    <property type="match status" value="1"/>
</dbReference>
<evidence type="ECO:0000313" key="8">
    <source>
        <dbReference type="EMBL" id="GLJ77241.1"/>
    </source>
</evidence>
<name>A0A9W6HB22_9MICO</name>
<evidence type="ECO:0000256" key="6">
    <source>
        <dbReference type="PIRSR" id="PIRSR000097-3"/>
    </source>
</evidence>
<evidence type="ECO:0000256" key="1">
    <source>
        <dbReference type="ARBA" id="ARBA00007905"/>
    </source>
</evidence>
<organism evidence="8 9">
    <name type="scientific">Leifsonia poae</name>
    <dbReference type="NCBI Taxonomy" id="110933"/>
    <lineage>
        <taxon>Bacteria</taxon>
        <taxon>Bacillati</taxon>
        <taxon>Actinomycetota</taxon>
        <taxon>Actinomycetes</taxon>
        <taxon>Micrococcales</taxon>
        <taxon>Microbacteriaceae</taxon>
        <taxon>Leifsonia</taxon>
    </lineage>
</organism>